<dbReference type="InterPro" id="IPR036361">
    <property type="entry name" value="SAP_dom_sf"/>
</dbReference>
<evidence type="ECO:0000256" key="2">
    <source>
        <dbReference type="ARBA" id="ARBA00005240"/>
    </source>
</evidence>
<evidence type="ECO:0000313" key="14">
    <source>
        <dbReference type="EMBL" id="CAL5138908.1"/>
    </source>
</evidence>
<dbReference type="GO" id="GO:0042162">
    <property type="term" value="F:telomeric DNA binding"/>
    <property type="evidence" value="ECO:0007669"/>
    <property type="project" value="InterPro"/>
</dbReference>
<dbReference type="GO" id="GO:0005524">
    <property type="term" value="F:ATP binding"/>
    <property type="evidence" value="ECO:0007669"/>
    <property type="project" value="UniProtKB-KW"/>
</dbReference>
<dbReference type="Pfam" id="PF03730">
    <property type="entry name" value="Ku_C"/>
    <property type="match status" value="1"/>
</dbReference>
<dbReference type="PANTHER" id="PTHR12604">
    <property type="entry name" value="KU AUTOANTIGEN DNA HELICASE"/>
    <property type="match status" value="1"/>
</dbReference>
<keyword evidence="4" id="KW-0227">DNA damage</keyword>
<protein>
    <recommendedName>
        <fullName evidence="13">Ku domain-containing protein</fullName>
    </recommendedName>
</protein>
<evidence type="ECO:0000256" key="5">
    <source>
        <dbReference type="ARBA" id="ARBA00022801"/>
    </source>
</evidence>
<dbReference type="CDD" id="cd00788">
    <property type="entry name" value="KU70"/>
    <property type="match status" value="1"/>
</dbReference>
<evidence type="ECO:0000256" key="8">
    <source>
        <dbReference type="ARBA" id="ARBA00023125"/>
    </source>
</evidence>
<dbReference type="FunFam" id="2.40.290.10:FF:000001">
    <property type="entry name" value="X-ray repair cross complementing 6"/>
    <property type="match status" value="1"/>
</dbReference>
<evidence type="ECO:0000256" key="9">
    <source>
        <dbReference type="ARBA" id="ARBA00023172"/>
    </source>
</evidence>
<dbReference type="SUPFAM" id="SSF68906">
    <property type="entry name" value="SAP domain"/>
    <property type="match status" value="1"/>
</dbReference>
<keyword evidence="3" id="KW-0547">Nucleotide-binding</keyword>
<organism evidence="14 15">
    <name type="scientific">Calicophoron daubneyi</name>
    <name type="common">Rumen fluke</name>
    <name type="synonym">Paramphistomum daubneyi</name>
    <dbReference type="NCBI Taxonomy" id="300641"/>
    <lineage>
        <taxon>Eukaryota</taxon>
        <taxon>Metazoa</taxon>
        <taxon>Spiralia</taxon>
        <taxon>Lophotrochozoa</taxon>
        <taxon>Platyhelminthes</taxon>
        <taxon>Trematoda</taxon>
        <taxon>Digenea</taxon>
        <taxon>Plagiorchiida</taxon>
        <taxon>Pronocephalata</taxon>
        <taxon>Paramphistomoidea</taxon>
        <taxon>Paramphistomidae</taxon>
        <taxon>Calicophoron</taxon>
    </lineage>
</organism>
<proteinExistence type="inferred from homology"/>
<keyword evidence="9" id="KW-0233">DNA recombination</keyword>
<dbReference type="AlphaFoldDB" id="A0AAV2TNW5"/>
<dbReference type="InterPro" id="IPR016194">
    <property type="entry name" value="SPOC-like_C_dom_sf"/>
</dbReference>
<comment type="similarity">
    <text evidence="2">Belongs to the ku70 family.</text>
</comment>
<dbReference type="Gene3D" id="4.10.970.10">
    <property type="entry name" value="Ku70, bridge and pillars"/>
    <property type="match status" value="1"/>
</dbReference>
<dbReference type="GO" id="GO:0043564">
    <property type="term" value="C:Ku70:Ku80 complex"/>
    <property type="evidence" value="ECO:0007669"/>
    <property type="project" value="InterPro"/>
</dbReference>
<dbReference type="SUPFAM" id="SSF53300">
    <property type="entry name" value="vWA-like"/>
    <property type="match status" value="1"/>
</dbReference>
<dbReference type="GO" id="GO:0006310">
    <property type="term" value="P:DNA recombination"/>
    <property type="evidence" value="ECO:0007669"/>
    <property type="project" value="UniProtKB-KW"/>
</dbReference>
<keyword evidence="7" id="KW-0067">ATP-binding</keyword>
<dbReference type="InterPro" id="IPR036465">
    <property type="entry name" value="vWFA_dom_sf"/>
</dbReference>
<feature type="compositionally biased region" description="Acidic residues" evidence="12">
    <location>
        <begin position="11"/>
        <end position="22"/>
    </location>
</feature>
<dbReference type="GO" id="GO:0000723">
    <property type="term" value="P:telomere maintenance"/>
    <property type="evidence" value="ECO:0007669"/>
    <property type="project" value="InterPro"/>
</dbReference>
<dbReference type="PANTHER" id="PTHR12604:SF2">
    <property type="entry name" value="X-RAY REPAIR CROSS-COMPLEMENTING PROTEIN 6"/>
    <property type="match status" value="1"/>
</dbReference>
<dbReference type="NCBIfam" id="TIGR00578">
    <property type="entry name" value="ku70"/>
    <property type="match status" value="1"/>
</dbReference>
<dbReference type="GO" id="GO:0006303">
    <property type="term" value="P:double-strand break repair via nonhomologous end joining"/>
    <property type="evidence" value="ECO:0007669"/>
    <property type="project" value="InterPro"/>
</dbReference>
<evidence type="ECO:0000256" key="12">
    <source>
        <dbReference type="SAM" id="MobiDB-lite"/>
    </source>
</evidence>
<feature type="domain" description="Ku" evidence="13">
    <location>
        <begin position="328"/>
        <end position="475"/>
    </location>
</feature>
<dbReference type="Proteomes" id="UP001497525">
    <property type="component" value="Unassembled WGS sequence"/>
</dbReference>
<sequence>MSDIDRTLDSFLDEEEEVEGDENTSQRTRTGIIFLIDCTPSMMGFDQKNESVANVSASRGLDIGLLCCQTVLMNKAISNPTDMVGLVLMRTRESSSAELQHIYVLQPLAVPDAPRILELERLRKLSPDELKKRFGTIVGQPVGQFGIHEALWACQNMFSSCSKSLGYRQIFLITDDPDPHHGNLRLKRQAVIKKNDLKQSGIALEVLPIKREGCKFDFHLFYHDLVSDDDLDFFGIESANKQVDPAERMEELLTHVRARELQQRRLARITFHLGPDPELALGVSVYCLVRRAPLPLSVWISASDNAPVTVRRHRYKISDSSGSYSQTDDILLPNDLVRGLYFGDRYLCFEADELSSNIRDLVPVGLHLLGFKPIKRLRRHHYLRPAQFIYPDEALIRGSRAWFSTLLESCLRREVMAICVYVQRKGLAPRLVALLPQAEKKDEDEVQLLPPGFHVIFLPYADDFRSLDLPTHELASDQQVEVAKSLVRKLMVPFDPQQISNPNLQRYYAILEALALNREAAEDVADHTMPNLAAIKRRAGDEIDAFKQICHLDELSPTKKSKIPGKSAPRSKTDAELDEDELRKLAESGGLAKLTVVMLRHALKILNLVPLGNRKSELVDQITKYFQK</sequence>
<evidence type="ECO:0000256" key="1">
    <source>
        <dbReference type="ARBA" id="ARBA00004123"/>
    </source>
</evidence>
<dbReference type="InterPro" id="IPR006165">
    <property type="entry name" value="Ku70"/>
</dbReference>
<dbReference type="Pfam" id="PF03731">
    <property type="entry name" value="Ku_N"/>
    <property type="match status" value="1"/>
</dbReference>
<keyword evidence="6" id="KW-0347">Helicase</keyword>
<dbReference type="InterPro" id="IPR006164">
    <property type="entry name" value="DNA_bd_Ku70/Ku80"/>
</dbReference>
<evidence type="ECO:0000256" key="7">
    <source>
        <dbReference type="ARBA" id="ARBA00022840"/>
    </source>
</evidence>
<evidence type="ECO:0000256" key="3">
    <source>
        <dbReference type="ARBA" id="ARBA00022741"/>
    </source>
</evidence>
<evidence type="ECO:0000256" key="6">
    <source>
        <dbReference type="ARBA" id="ARBA00022806"/>
    </source>
</evidence>
<keyword evidence="11" id="KW-0539">Nucleus</keyword>
<dbReference type="Gene3D" id="2.40.290.10">
    <property type="match status" value="1"/>
</dbReference>
<dbReference type="EMBL" id="CAXLJL010000556">
    <property type="protein sequence ID" value="CAL5138908.1"/>
    <property type="molecule type" value="Genomic_DNA"/>
</dbReference>
<name>A0AAV2TNW5_CALDB</name>
<gene>
    <name evidence="14" type="ORF">CDAUBV1_LOCUS13972</name>
</gene>
<evidence type="ECO:0000259" key="13">
    <source>
        <dbReference type="SMART" id="SM00559"/>
    </source>
</evidence>
<dbReference type="GO" id="GO:0003690">
    <property type="term" value="F:double-stranded DNA binding"/>
    <property type="evidence" value="ECO:0007669"/>
    <property type="project" value="TreeGrafter"/>
</dbReference>
<feature type="region of interest" description="Disordered" evidence="12">
    <location>
        <begin position="1"/>
        <end position="26"/>
    </location>
</feature>
<evidence type="ECO:0000256" key="4">
    <source>
        <dbReference type="ARBA" id="ARBA00022763"/>
    </source>
</evidence>
<accession>A0AAV2TNW5</accession>
<dbReference type="PIRSF" id="PIRSF003033">
    <property type="entry name" value="Ku70"/>
    <property type="match status" value="1"/>
</dbReference>
<dbReference type="Gene3D" id="1.10.720.30">
    <property type="entry name" value="SAP domain"/>
    <property type="match status" value="1"/>
</dbReference>
<dbReference type="GO" id="GO:0003684">
    <property type="term" value="F:damaged DNA binding"/>
    <property type="evidence" value="ECO:0007669"/>
    <property type="project" value="InterPro"/>
</dbReference>
<reference evidence="14" key="1">
    <citation type="submission" date="2024-06" db="EMBL/GenBank/DDBJ databases">
        <authorList>
            <person name="Liu X."/>
            <person name="Lenzi L."/>
            <person name="Haldenby T S."/>
            <person name="Uol C."/>
        </authorList>
    </citation>
    <scope>NUCLEOTIDE SEQUENCE</scope>
</reference>
<evidence type="ECO:0000256" key="11">
    <source>
        <dbReference type="ARBA" id="ARBA00023242"/>
    </source>
</evidence>
<comment type="subcellular location">
    <subcellularLocation>
        <location evidence="1">Nucleus</location>
    </subcellularLocation>
</comment>
<dbReference type="Gene3D" id="1.10.1600.10">
    <property type="match status" value="1"/>
</dbReference>
<dbReference type="SMART" id="SM00559">
    <property type="entry name" value="Ku78"/>
    <property type="match status" value="1"/>
</dbReference>
<keyword evidence="8" id="KW-0238">DNA-binding</keyword>
<keyword evidence="5" id="KW-0378">Hydrolase</keyword>
<dbReference type="InterPro" id="IPR027388">
    <property type="entry name" value="Ku70_bridge/pillars_dom_sf"/>
</dbReference>
<dbReference type="Pfam" id="PF02735">
    <property type="entry name" value="Ku"/>
    <property type="match status" value="1"/>
</dbReference>
<dbReference type="Gene3D" id="3.40.50.410">
    <property type="entry name" value="von Willebrand factor, type A domain"/>
    <property type="match status" value="1"/>
</dbReference>
<evidence type="ECO:0000256" key="10">
    <source>
        <dbReference type="ARBA" id="ARBA00023204"/>
    </source>
</evidence>
<dbReference type="GO" id="GO:0016787">
    <property type="term" value="F:hydrolase activity"/>
    <property type="evidence" value="ECO:0007669"/>
    <property type="project" value="UniProtKB-KW"/>
</dbReference>
<feature type="region of interest" description="Disordered" evidence="12">
    <location>
        <begin position="557"/>
        <end position="578"/>
    </location>
</feature>
<dbReference type="InterPro" id="IPR047087">
    <property type="entry name" value="KU70_core_dom"/>
</dbReference>
<dbReference type="SUPFAM" id="SSF100939">
    <property type="entry name" value="SPOC domain-like"/>
    <property type="match status" value="1"/>
</dbReference>
<keyword evidence="10" id="KW-0234">DNA repair</keyword>
<dbReference type="InterPro" id="IPR005161">
    <property type="entry name" value="Ku_N"/>
</dbReference>
<comment type="caution">
    <text evidence="14">The sequence shown here is derived from an EMBL/GenBank/DDBJ whole genome shotgun (WGS) entry which is preliminary data.</text>
</comment>
<evidence type="ECO:0000313" key="15">
    <source>
        <dbReference type="Proteomes" id="UP001497525"/>
    </source>
</evidence>
<dbReference type="InterPro" id="IPR005160">
    <property type="entry name" value="Ku_C"/>
</dbReference>
<dbReference type="GO" id="GO:0003678">
    <property type="term" value="F:DNA helicase activity"/>
    <property type="evidence" value="ECO:0007669"/>
    <property type="project" value="InterPro"/>
</dbReference>